<reference evidence="1 3" key="2">
    <citation type="journal article" date="2018" name="Plant J.">
        <title>The Physcomitrella patens chromosome-scale assembly reveals moss genome structure and evolution.</title>
        <authorList>
            <person name="Lang D."/>
            <person name="Ullrich K.K."/>
            <person name="Murat F."/>
            <person name="Fuchs J."/>
            <person name="Jenkins J."/>
            <person name="Haas F.B."/>
            <person name="Piednoel M."/>
            <person name="Gundlach H."/>
            <person name="Van Bel M."/>
            <person name="Meyberg R."/>
            <person name="Vives C."/>
            <person name="Morata J."/>
            <person name="Symeonidi A."/>
            <person name="Hiss M."/>
            <person name="Muchero W."/>
            <person name="Kamisugi Y."/>
            <person name="Saleh O."/>
            <person name="Blanc G."/>
            <person name="Decker E.L."/>
            <person name="van Gessel N."/>
            <person name="Grimwood J."/>
            <person name="Hayes R.D."/>
            <person name="Graham S.W."/>
            <person name="Gunter L.E."/>
            <person name="McDaniel S.F."/>
            <person name="Hoernstein S.N.W."/>
            <person name="Larsson A."/>
            <person name="Li F.W."/>
            <person name="Perroud P.F."/>
            <person name="Phillips J."/>
            <person name="Ranjan P."/>
            <person name="Rokshar D.S."/>
            <person name="Rothfels C.J."/>
            <person name="Schneider L."/>
            <person name="Shu S."/>
            <person name="Stevenson D.W."/>
            <person name="Thummler F."/>
            <person name="Tillich M."/>
            <person name="Villarreal Aguilar J.C."/>
            <person name="Widiez T."/>
            <person name="Wong G.K."/>
            <person name="Wymore A."/>
            <person name="Zhang Y."/>
            <person name="Zimmer A.D."/>
            <person name="Quatrano R.S."/>
            <person name="Mayer K.F.X."/>
            <person name="Goodstein D."/>
            <person name="Casacuberta J.M."/>
            <person name="Vandepoele K."/>
            <person name="Reski R."/>
            <person name="Cuming A.C."/>
            <person name="Tuskan G.A."/>
            <person name="Maumus F."/>
            <person name="Salse J."/>
            <person name="Schmutz J."/>
            <person name="Rensing S.A."/>
        </authorList>
    </citation>
    <scope>NUCLEOTIDE SEQUENCE [LARGE SCALE GENOMIC DNA]</scope>
    <source>
        <strain evidence="2 3">cv. Gransden 2004</strain>
    </source>
</reference>
<accession>A0A2K1II80</accession>
<dbReference type="EnsemblPlants" id="Pp3c23_6260V3.1">
    <property type="protein sequence ID" value="Pp3c23_6260V3.1"/>
    <property type="gene ID" value="Pp3c23_6260"/>
</dbReference>
<keyword evidence="3" id="KW-1185">Reference proteome</keyword>
<dbReference type="Proteomes" id="UP000006727">
    <property type="component" value="Chromosome 23"/>
</dbReference>
<reference evidence="1 3" key="1">
    <citation type="journal article" date="2008" name="Science">
        <title>The Physcomitrella genome reveals evolutionary insights into the conquest of land by plants.</title>
        <authorList>
            <person name="Rensing S."/>
            <person name="Lang D."/>
            <person name="Zimmer A."/>
            <person name="Terry A."/>
            <person name="Salamov A."/>
            <person name="Shapiro H."/>
            <person name="Nishiyama T."/>
            <person name="Perroud P.-F."/>
            <person name="Lindquist E."/>
            <person name="Kamisugi Y."/>
            <person name="Tanahashi T."/>
            <person name="Sakakibara K."/>
            <person name="Fujita T."/>
            <person name="Oishi K."/>
            <person name="Shin-I T."/>
            <person name="Kuroki Y."/>
            <person name="Toyoda A."/>
            <person name="Suzuki Y."/>
            <person name="Hashimoto A."/>
            <person name="Yamaguchi K."/>
            <person name="Sugano A."/>
            <person name="Kohara Y."/>
            <person name="Fujiyama A."/>
            <person name="Anterola A."/>
            <person name="Aoki S."/>
            <person name="Ashton N."/>
            <person name="Barbazuk W.B."/>
            <person name="Barker E."/>
            <person name="Bennetzen J."/>
            <person name="Bezanilla M."/>
            <person name="Blankenship R."/>
            <person name="Cho S.H."/>
            <person name="Dutcher S."/>
            <person name="Estelle M."/>
            <person name="Fawcett J.A."/>
            <person name="Gundlach H."/>
            <person name="Hanada K."/>
            <person name="Heyl A."/>
            <person name="Hicks K.A."/>
            <person name="Hugh J."/>
            <person name="Lohr M."/>
            <person name="Mayer K."/>
            <person name="Melkozernov A."/>
            <person name="Murata T."/>
            <person name="Nelson D."/>
            <person name="Pils B."/>
            <person name="Prigge M."/>
            <person name="Reiss B."/>
            <person name="Renner T."/>
            <person name="Rombauts S."/>
            <person name="Rushton P."/>
            <person name="Sanderfoot A."/>
            <person name="Schween G."/>
            <person name="Shiu S.-H."/>
            <person name="Stueber K."/>
            <person name="Theodoulou F.L."/>
            <person name="Tu H."/>
            <person name="Van de Peer Y."/>
            <person name="Verrier P.J."/>
            <person name="Waters E."/>
            <person name="Wood A."/>
            <person name="Yang L."/>
            <person name="Cove D."/>
            <person name="Cuming A."/>
            <person name="Hasebe M."/>
            <person name="Lucas S."/>
            <person name="Mishler D.B."/>
            <person name="Reski R."/>
            <person name="Grigoriev I."/>
            <person name="Quatrano R.S."/>
            <person name="Boore J.L."/>
        </authorList>
    </citation>
    <scope>NUCLEOTIDE SEQUENCE [LARGE SCALE GENOMIC DNA]</scope>
    <source>
        <strain evidence="2 3">cv. Gransden 2004</strain>
    </source>
</reference>
<organism evidence="1">
    <name type="scientific">Physcomitrium patens</name>
    <name type="common">Spreading-leaved earth moss</name>
    <name type="synonym">Physcomitrella patens</name>
    <dbReference type="NCBI Taxonomy" id="3218"/>
    <lineage>
        <taxon>Eukaryota</taxon>
        <taxon>Viridiplantae</taxon>
        <taxon>Streptophyta</taxon>
        <taxon>Embryophyta</taxon>
        <taxon>Bryophyta</taxon>
        <taxon>Bryophytina</taxon>
        <taxon>Bryopsida</taxon>
        <taxon>Funariidae</taxon>
        <taxon>Funariales</taxon>
        <taxon>Funariaceae</taxon>
        <taxon>Physcomitrium</taxon>
    </lineage>
</organism>
<proteinExistence type="predicted"/>
<evidence type="ECO:0000313" key="1">
    <source>
        <dbReference type="EMBL" id="PNR28986.1"/>
    </source>
</evidence>
<reference evidence="2" key="3">
    <citation type="submission" date="2020-12" db="UniProtKB">
        <authorList>
            <consortium name="EnsemblPlants"/>
        </authorList>
    </citation>
    <scope>IDENTIFICATION</scope>
</reference>
<evidence type="ECO:0000313" key="2">
    <source>
        <dbReference type="EnsemblPlants" id="Pp3c23_6260V3.1"/>
    </source>
</evidence>
<name>A0A2K1II80_PHYPA</name>
<protein>
    <submittedName>
        <fullName evidence="1 2">Uncharacterized protein</fullName>
    </submittedName>
</protein>
<dbReference type="Gramene" id="Pp3c23_6260V3.1">
    <property type="protein sequence ID" value="Pp3c23_6260V3.1"/>
    <property type="gene ID" value="Pp3c23_6260"/>
</dbReference>
<sequence length="38" mass="4556">MVYYVPILPRFHLHTNVEGKIENIPQTEGDYILYTLMF</sequence>
<dbReference type="EMBL" id="ABEU02000023">
    <property type="protein sequence ID" value="PNR28986.1"/>
    <property type="molecule type" value="Genomic_DNA"/>
</dbReference>
<gene>
    <name evidence="1" type="ORF">PHYPA_027678</name>
</gene>
<dbReference type="AlphaFoldDB" id="A0A2K1II80"/>
<dbReference type="InParanoid" id="A0A2K1II80"/>
<evidence type="ECO:0000313" key="3">
    <source>
        <dbReference type="Proteomes" id="UP000006727"/>
    </source>
</evidence>